<accession>A0A840TR89</accession>
<dbReference type="EMBL" id="JACHGF010000002">
    <property type="protein sequence ID" value="MBB5283753.1"/>
    <property type="molecule type" value="Genomic_DNA"/>
</dbReference>
<comment type="caution">
    <text evidence="5">The sequence shown here is derived from an EMBL/GenBank/DDBJ whole genome shotgun (WGS) entry which is preliminary data.</text>
</comment>
<evidence type="ECO:0000313" key="6">
    <source>
        <dbReference type="Proteomes" id="UP000557307"/>
    </source>
</evidence>
<dbReference type="SMART" id="SM00347">
    <property type="entry name" value="HTH_MARR"/>
    <property type="match status" value="1"/>
</dbReference>
<dbReference type="Pfam" id="PF12802">
    <property type="entry name" value="MarR_2"/>
    <property type="match status" value="1"/>
</dbReference>
<dbReference type="PANTHER" id="PTHR42756:SF1">
    <property type="entry name" value="TRANSCRIPTIONAL REPRESSOR OF EMRAB OPERON"/>
    <property type="match status" value="1"/>
</dbReference>
<dbReference type="InterPro" id="IPR036390">
    <property type="entry name" value="WH_DNA-bd_sf"/>
</dbReference>
<evidence type="ECO:0000256" key="2">
    <source>
        <dbReference type="ARBA" id="ARBA00023125"/>
    </source>
</evidence>
<proteinExistence type="predicted"/>
<dbReference type="GO" id="GO:0003677">
    <property type="term" value="F:DNA binding"/>
    <property type="evidence" value="ECO:0007669"/>
    <property type="project" value="UniProtKB-KW"/>
</dbReference>
<evidence type="ECO:0000256" key="3">
    <source>
        <dbReference type="ARBA" id="ARBA00023163"/>
    </source>
</evidence>
<name>A0A840TR89_9BACT</name>
<dbReference type="Proteomes" id="UP000557307">
    <property type="component" value="Unassembled WGS sequence"/>
</dbReference>
<dbReference type="AlphaFoldDB" id="A0A840TR89"/>
<gene>
    <name evidence="5" type="ORF">HNQ92_001879</name>
</gene>
<dbReference type="InterPro" id="IPR036388">
    <property type="entry name" value="WH-like_DNA-bd_sf"/>
</dbReference>
<keyword evidence="6" id="KW-1185">Reference proteome</keyword>
<dbReference type="PRINTS" id="PR00598">
    <property type="entry name" value="HTHMARR"/>
</dbReference>
<dbReference type="Gene3D" id="1.10.10.10">
    <property type="entry name" value="Winged helix-like DNA-binding domain superfamily/Winged helix DNA-binding domain"/>
    <property type="match status" value="1"/>
</dbReference>
<sequence>MTRQIFKQVNLELTKVGLPIVAEQMPILMTIHFIQEPLSQQEIANLLQKDKAGVQRSIQTMRKGGFLHIEDDPHDKRRNIVSLTTSGRFACEKAIECVQEFDARLKSQLTEQESELISKVLDKLLTIVND</sequence>
<reference evidence="5 6" key="1">
    <citation type="submission" date="2020-08" db="EMBL/GenBank/DDBJ databases">
        <title>Genomic Encyclopedia of Type Strains, Phase IV (KMG-IV): sequencing the most valuable type-strain genomes for metagenomic binning, comparative biology and taxonomic classification.</title>
        <authorList>
            <person name="Goeker M."/>
        </authorList>
    </citation>
    <scope>NUCLEOTIDE SEQUENCE [LARGE SCALE GENOMIC DNA]</scope>
    <source>
        <strain evidence="5 6">DSM 105074</strain>
    </source>
</reference>
<dbReference type="GO" id="GO:0003700">
    <property type="term" value="F:DNA-binding transcription factor activity"/>
    <property type="evidence" value="ECO:0007669"/>
    <property type="project" value="InterPro"/>
</dbReference>
<protein>
    <submittedName>
        <fullName evidence="5">MarR family transcriptional repressor of mepA</fullName>
    </submittedName>
</protein>
<evidence type="ECO:0000259" key="4">
    <source>
        <dbReference type="PROSITE" id="PS50995"/>
    </source>
</evidence>
<dbReference type="PANTHER" id="PTHR42756">
    <property type="entry name" value="TRANSCRIPTIONAL REGULATOR, MARR"/>
    <property type="match status" value="1"/>
</dbReference>
<evidence type="ECO:0000256" key="1">
    <source>
        <dbReference type="ARBA" id="ARBA00023015"/>
    </source>
</evidence>
<feature type="domain" description="HTH marR-type" evidence="4">
    <location>
        <begin position="1"/>
        <end position="126"/>
    </location>
</feature>
<keyword evidence="1" id="KW-0805">Transcription regulation</keyword>
<dbReference type="RefSeq" id="WP_221307410.1">
    <property type="nucleotide sequence ID" value="NZ_JACHGF010000002.1"/>
</dbReference>
<dbReference type="SUPFAM" id="SSF46785">
    <property type="entry name" value="Winged helix' DNA-binding domain"/>
    <property type="match status" value="1"/>
</dbReference>
<evidence type="ECO:0000313" key="5">
    <source>
        <dbReference type="EMBL" id="MBB5283753.1"/>
    </source>
</evidence>
<keyword evidence="3" id="KW-0804">Transcription</keyword>
<organism evidence="5 6">
    <name type="scientific">Rhabdobacter roseus</name>
    <dbReference type="NCBI Taxonomy" id="1655419"/>
    <lineage>
        <taxon>Bacteria</taxon>
        <taxon>Pseudomonadati</taxon>
        <taxon>Bacteroidota</taxon>
        <taxon>Cytophagia</taxon>
        <taxon>Cytophagales</taxon>
        <taxon>Cytophagaceae</taxon>
        <taxon>Rhabdobacter</taxon>
    </lineage>
</organism>
<dbReference type="PROSITE" id="PS50995">
    <property type="entry name" value="HTH_MARR_2"/>
    <property type="match status" value="1"/>
</dbReference>
<keyword evidence="2" id="KW-0238">DNA-binding</keyword>
<dbReference type="InterPro" id="IPR000835">
    <property type="entry name" value="HTH_MarR-typ"/>
</dbReference>